<reference evidence="1 2" key="1">
    <citation type="submission" date="2024-01" db="EMBL/GenBank/DDBJ databases">
        <authorList>
            <person name="Alioto T."/>
            <person name="Alioto T."/>
            <person name="Gomez Garrido J."/>
        </authorList>
    </citation>
    <scope>NUCLEOTIDE SEQUENCE [LARGE SCALE GENOMIC DNA]</scope>
</reference>
<proteinExistence type="predicted"/>
<sequence>MSVQDIQMKCTHQNQRVVGPLTDRQNGEVVSFQKLWDQLGHETDDIIAFSGLLNSNKAEIRASVLVLQDINIVHQGDHLQPAQALTLERSWPLHHLLGAKS</sequence>
<dbReference type="EMBL" id="CAWUFR010000041">
    <property type="protein sequence ID" value="CAK6959806.1"/>
    <property type="molecule type" value="Genomic_DNA"/>
</dbReference>
<evidence type="ECO:0000313" key="1">
    <source>
        <dbReference type="EMBL" id="CAK6959806.1"/>
    </source>
</evidence>
<comment type="caution">
    <text evidence="1">The sequence shown here is derived from an EMBL/GenBank/DDBJ whole genome shotgun (WGS) entry which is preliminary data.</text>
</comment>
<organism evidence="1 2">
    <name type="scientific">Scomber scombrus</name>
    <name type="common">Atlantic mackerel</name>
    <name type="synonym">Scomber vernalis</name>
    <dbReference type="NCBI Taxonomy" id="13677"/>
    <lineage>
        <taxon>Eukaryota</taxon>
        <taxon>Metazoa</taxon>
        <taxon>Chordata</taxon>
        <taxon>Craniata</taxon>
        <taxon>Vertebrata</taxon>
        <taxon>Euteleostomi</taxon>
        <taxon>Actinopterygii</taxon>
        <taxon>Neopterygii</taxon>
        <taxon>Teleostei</taxon>
        <taxon>Neoteleostei</taxon>
        <taxon>Acanthomorphata</taxon>
        <taxon>Pelagiaria</taxon>
        <taxon>Scombriformes</taxon>
        <taxon>Scombridae</taxon>
        <taxon>Scomber</taxon>
    </lineage>
</organism>
<protein>
    <submittedName>
        <fullName evidence="1">Uncharacterized protein</fullName>
    </submittedName>
</protein>
<accession>A0AAV1NNG7</accession>
<gene>
    <name evidence="1" type="ORF">FSCOSCO3_A032612</name>
</gene>
<dbReference type="AlphaFoldDB" id="A0AAV1NNG7"/>
<keyword evidence="2" id="KW-1185">Reference proteome</keyword>
<evidence type="ECO:0000313" key="2">
    <source>
        <dbReference type="Proteomes" id="UP001314229"/>
    </source>
</evidence>
<name>A0AAV1NNG7_SCOSC</name>
<dbReference type="Proteomes" id="UP001314229">
    <property type="component" value="Unassembled WGS sequence"/>
</dbReference>